<dbReference type="OrthoDB" id="506234at2"/>
<evidence type="ECO:0000256" key="1">
    <source>
        <dbReference type="SAM" id="MobiDB-lite"/>
    </source>
</evidence>
<evidence type="ECO:0000313" key="3">
    <source>
        <dbReference type="Proteomes" id="UP000008204"/>
    </source>
</evidence>
<sequence>MPATNELSDQMNEKVEELTPASVESEASSVPESEENPLMFQAIGTLYGTPRQEEEGKFILNLGGNNYGLFFPGYRYKAWLKQHENAPDSPVYLRVYPKCLIIPKKDPIIRFQVAAWGDDNQWDEAPGIFRFRGIWQFVPQLRTPVISIYRNFNASDPQGKFKAAHLPVLMRREDESRPFKFNPKIPKEELPQRWFIQAVFKFIPSRNCWGWVEDIETPTAKIPRYKKPIKAAAPGAPEKGDKKYSANKPIKSDKPAPIIEKKENNPPVVTAEKVPLVMEKKEENPSATVDKVPSEVTILTRGEMAEKLGISDSTLYKRISQAKQESEPPVIECDGQQWQYVDNPSGKGKVFQLGN</sequence>
<protein>
    <submittedName>
        <fullName evidence="2">Uncharacterized protein</fullName>
    </submittedName>
</protein>
<dbReference type="AlphaFoldDB" id="B7K643"/>
<keyword evidence="3" id="KW-1185">Reference proteome</keyword>
<name>B7K643_RIPO1</name>
<organism evidence="2 3">
    <name type="scientific">Rippkaea orientalis (strain PCC 8801 / RF-1)</name>
    <name type="common">Cyanothece sp. (strain PCC 8801)</name>
    <dbReference type="NCBI Taxonomy" id="41431"/>
    <lineage>
        <taxon>Bacteria</taxon>
        <taxon>Bacillati</taxon>
        <taxon>Cyanobacteriota</taxon>
        <taxon>Cyanophyceae</taxon>
        <taxon>Oscillatoriophycideae</taxon>
        <taxon>Chroococcales</taxon>
        <taxon>Aphanothecaceae</taxon>
        <taxon>Rippkaea</taxon>
        <taxon>Rippkaea orientalis</taxon>
    </lineage>
</organism>
<feature type="compositionally biased region" description="Polar residues" evidence="1">
    <location>
        <begin position="1"/>
        <end position="10"/>
    </location>
</feature>
<dbReference type="RefSeq" id="WP_015785146.1">
    <property type="nucleotide sequence ID" value="NC_011726.1"/>
</dbReference>
<dbReference type="EMBL" id="CP001287">
    <property type="protein sequence ID" value="ACK68096.1"/>
    <property type="molecule type" value="Genomic_DNA"/>
</dbReference>
<dbReference type="Proteomes" id="UP000008204">
    <property type="component" value="Chromosome"/>
</dbReference>
<feature type="region of interest" description="Disordered" evidence="1">
    <location>
        <begin position="1"/>
        <end position="34"/>
    </location>
</feature>
<gene>
    <name evidence="2" type="ordered locus">PCC8801_4166</name>
</gene>
<accession>B7K643</accession>
<dbReference type="eggNOG" id="ENOG502ZH9A">
    <property type="taxonomic scope" value="Bacteria"/>
</dbReference>
<proteinExistence type="predicted"/>
<feature type="region of interest" description="Disordered" evidence="1">
    <location>
        <begin position="231"/>
        <end position="261"/>
    </location>
</feature>
<dbReference type="KEGG" id="cyp:PCC8801_4166"/>
<evidence type="ECO:0000313" key="2">
    <source>
        <dbReference type="EMBL" id="ACK68096.1"/>
    </source>
</evidence>
<dbReference type="HOGENOM" id="CLU_069325_0_0_3"/>
<feature type="compositionally biased region" description="Basic and acidic residues" evidence="1">
    <location>
        <begin position="238"/>
        <end position="261"/>
    </location>
</feature>
<reference evidence="3" key="1">
    <citation type="journal article" date="2011" name="MBio">
        <title>Novel metabolic attributes of the genus Cyanothece, comprising a group of unicellular nitrogen-fixing Cyanobacteria.</title>
        <authorList>
            <person name="Bandyopadhyay A."/>
            <person name="Elvitigala T."/>
            <person name="Welsh E."/>
            <person name="Stockel J."/>
            <person name="Liberton M."/>
            <person name="Min H."/>
            <person name="Sherman L.A."/>
            <person name="Pakrasi H.B."/>
        </authorList>
    </citation>
    <scope>NUCLEOTIDE SEQUENCE [LARGE SCALE GENOMIC DNA]</scope>
    <source>
        <strain evidence="3">PCC 8801</strain>
    </source>
</reference>
<feature type="compositionally biased region" description="Low complexity" evidence="1">
    <location>
        <begin position="20"/>
        <end position="31"/>
    </location>
</feature>